<dbReference type="InterPro" id="IPR048274">
    <property type="entry name" value="MC_hydratase"/>
</dbReference>
<accession>A0A317E1B3</accession>
<dbReference type="OrthoDB" id="9796589at2"/>
<sequence length="349" mass="37825">MSTKTAPKTAKGNFFEDFKVGQELVHATPRTVTEGDVALYTALTGSRFVAQSSAAFARAIGLAGAPVDDLLTFHVVFGKTVPDVSLNAVANLGYAQGRFHKLVAPGTTLSTTSTVAGLKENSNKETGTVYVRSVGRDDAGDLVLDYYRWVMVRKRDKASPAPEAVVPDLAPVVSPEFLTVPAGLDLSTFDSVLSGSPHLWDDYAVGEKIDHVDGMTIEEAEHMMATRLYQNTARVHFNQFTEKDGRFGRRLMYGGHVISLARALSFNGLGNALFIAAINGGRHAAPTFAGDTLFAWSEVKDKAEIPGRRDVGALRLRLVATKNLPAADFPESGEHVVLDFDYWVLIPRR</sequence>
<name>A0A317E1B3_9PROT</name>
<dbReference type="InterPro" id="IPR016790">
    <property type="entry name" value="Thiol_ester_hydratase_Rv0216"/>
</dbReference>
<protein>
    <submittedName>
        <fullName evidence="1">Uncharacterized protein</fullName>
    </submittedName>
</protein>
<dbReference type="InterPro" id="IPR029069">
    <property type="entry name" value="HotDog_dom_sf"/>
</dbReference>
<reference evidence="2" key="1">
    <citation type="submission" date="2018-05" db="EMBL/GenBank/DDBJ databases">
        <title>Zavarzinia sp. HR-AS.</title>
        <authorList>
            <person name="Lee Y."/>
            <person name="Jeon C.O."/>
        </authorList>
    </citation>
    <scope>NUCLEOTIDE SEQUENCE [LARGE SCALE GENOMIC DNA]</scope>
    <source>
        <strain evidence="2">DSM 1231</strain>
    </source>
</reference>
<dbReference type="AlphaFoldDB" id="A0A317E1B3"/>
<comment type="caution">
    <text evidence="1">The sequence shown here is derived from an EMBL/GenBank/DDBJ whole genome shotgun (WGS) entry which is preliminary data.</text>
</comment>
<dbReference type="PANTHER" id="PTHR43664">
    <property type="entry name" value="MONOAMINE OXIDASE-RELATED"/>
    <property type="match status" value="1"/>
</dbReference>
<proteinExistence type="predicted"/>
<keyword evidence="2" id="KW-1185">Reference proteome</keyword>
<dbReference type="SUPFAM" id="SSF54637">
    <property type="entry name" value="Thioesterase/thiol ester dehydrase-isomerase"/>
    <property type="match status" value="2"/>
</dbReference>
<evidence type="ECO:0000313" key="1">
    <source>
        <dbReference type="EMBL" id="PWR18935.1"/>
    </source>
</evidence>
<gene>
    <name evidence="1" type="ORF">DKG75_18370</name>
</gene>
<dbReference type="CDD" id="cd03451">
    <property type="entry name" value="FkbR2"/>
    <property type="match status" value="2"/>
</dbReference>
<organism evidence="1 2">
    <name type="scientific">Zavarzinia compransoris</name>
    <dbReference type="NCBI Taxonomy" id="1264899"/>
    <lineage>
        <taxon>Bacteria</taxon>
        <taxon>Pseudomonadati</taxon>
        <taxon>Pseudomonadota</taxon>
        <taxon>Alphaproteobacteria</taxon>
        <taxon>Rhodospirillales</taxon>
        <taxon>Zavarziniaceae</taxon>
        <taxon>Zavarzinia</taxon>
    </lineage>
</organism>
<dbReference type="Pfam" id="PF19315">
    <property type="entry name" value="MC_hydratase"/>
    <property type="match status" value="1"/>
</dbReference>
<dbReference type="PANTHER" id="PTHR43664:SF1">
    <property type="entry name" value="BETA-METHYLMALYL-COA DEHYDRATASE"/>
    <property type="match status" value="1"/>
</dbReference>
<dbReference type="PIRSF" id="PIRSF021494">
    <property type="entry name" value="Rv0216_prd"/>
    <property type="match status" value="1"/>
</dbReference>
<dbReference type="Proteomes" id="UP000246077">
    <property type="component" value="Unassembled WGS sequence"/>
</dbReference>
<dbReference type="EMBL" id="QGLF01000005">
    <property type="protein sequence ID" value="PWR18935.1"/>
    <property type="molecule type" value="Genomic_DNA"/>
</dbReference>
<dbReference type="Gene3D" id="3.10.129.10">
    <property type="entry name" value="Hotdog Thioesterase"/>
    <property type="match status" value="1"/>
</dbReference>
<dbReference type="InterPro" id="IPR052342">
    <property type="entry name" value="MCH/BMMD"/>
</dbReference>
<evidence type="ECO:0000313" key="2">
    <source>
        <dbReference type="Proteomes" id="UP000246077"/>
    </source>
</evidence>
<dbReference type="GO" id="GO:0016829">
    <property type="term" value="F:lyase activity"/>
    <property type="evidence" value="ECO:0007669"/>
    <property type="project" value="InterPro"/>
</dbReference>
<dbReference type="RefSeq" id="WP_109922621.1">
    <property type="nucleotide sequence ID" value="NZ_QGLF01000005.1"/>
</dbReference>